<keyword evidence="1" id="KW-1133">Transmembrane helix</keyword>
<reference evidence="2 3" key="1">
    <citation type="submission" date="2021-06" db="EMBL/GenBank/DDBJ databases">
        <authorList>
            <person name="Palmer J.M."/>
        </authorList>
    </citation>
    <scope>NUCLEOTIDE SEQUENCE [LARGE SCALE GENOMIC DNA]</scope>
    <source>
        <strain evidence="3">if_2019</strain>
        <tissue evidence="2">Muscle</tissue>
    </source>
</reference>
<name>A0ABV0TPI7_9TELE</name>
<protein>
    <submittedName>
        <fullName evidence="2">Uncharacterized protein</fullName>
    </submittedName>
</protein>
<evidence type="ECO:0000313" key="2">
    <source>
        <dbReference type="EMBL" id="MEQ2234820.1"/>
    </source>
</evidence>
<keyword evidence="1" id="KW-0812">Transmembrane</keyword>
<sequence>MELPEEEQCVEVPSAISVLVFYVSFTQYICLRALFGIIILGCLLIWVPAFSKHPMSVQISNCLFLLLRLKELAGESKYDVIPGSGGIHQVTGNGSLDSGEAVKHLKLHCLKEMLVLGCLSFHICVVVIICRFELLV</sequence>
<feature type="transmembrane region" description="Helical" evidence="1">
    <location>
        <begin position="20"/>
        <end position="47"/>
    </location>
</feature>
<keyword evidence="1" id="KW-0472">Membrane</keyword>
<dbReference type="Proteomes" id="UP001482620">
    <property type="component" value="Unassembled WGS sequence"/>
</dbReference>
<evidence type="ECO:0000256" key="1">
    <source>
        <dbReference type="SAM" id="Phobius"/>
    </source>
</evidence>
<dbReference type="EMBL" id="JAHRIQ010041439">
    <property type="protein sequence ID" value="MEQ2234820.1"/>
    <property type="molecule type" value="Genomic_DNA"/>
</dbReference>
<organism evidence="2 3">
    <name type="scientific">Ilyodon furcidens</name>
    <name type="common">goldbreast splitfin</name>
    <dbReference type="NCBI Taxonomy" id="33524"/>
    <lineage>
        <taxon>Eukaryota</taxon>
        <taxon>Metazoa</taxon>
        <taxon>Chordata</taxon>
        <taxon>Craniata</taxon>
        <taxon>Vertebrata</taxon>
        <taxon>Euteleostomi</taxon>
        <taxon>Actinopterygii</taxon>
        <taxon>Neopterygii</taxon>
        <taxon>Teleostei</taxon>
        <taxon>Neoteleostei</taxon>
        <taxon>Acanthomorphata</taxon>
        <taxon>Ovalentaria</taxon>
        <taxon>Atherinomorphae</taxon>
        <taxon>Cyprinodontiformes</taxon>
        <taxon>Goodeidae</taxon>
        <taxon>Ilyodon</taxon>
    </lineage>
</organism>
<proteinExistence type="predicted"/>
<evidence type="ECO:0000313" key="3">
    <source>
        <dbReference type="Proteomes" id="UP001482620"/>
    </source>
</evidence>
<gene>
    <name evidence="2" type="ORF">ILYODFUR_035324</name>
</gene>
<keyword evidence="3" id="KW-1185">Reference proteome</keyword>
<feature type="transmembrane region" description="Helical" evidence="1">
    <location>
        <begin position="113"/>
        <end position="134"/>
    </location>
</feature>
<accession>A0ABV0TPI7</accession>
<comment type="caution">
    <text evidence="2">The sequence shown here is derived from an EMBL/GenBank/DDBJ whole genome shotgun (WGS) entry which is preliminary data.</text>
</comment>